<keyword evidence="3" id="KW-0614">Plasmid</keyword>
<proteinExistence type="inferred from homology"/>
<dbReference type="Gene3D" id="3.40.50.1820">
    <property type="entry name" value="alpha/beta hydrolase"/>
    <property type="match status" value="1"/>
</dbReference>
<accession>A0AAU8J4V8</accession>
<dbReference type="SUPFAM" id="SSF53474">
    <property type="entry name" value="alpha/beta-Hydrolases"/>
    <property type="match status" value="1"/>
</dbReference>
<sequence>MHKAEEPELRLFVFHHSGGSHLAYRDWPAHFPAGWDVRSPDAPGRGPRDGRPALRSTGALLDHFLHELDGELVGRFAFFGHSMGGMVAYELTRRLLDAGRTPPVWLGVSARGTLHPDGDANRRHLLSDEELRDELTAMGGTPSSVLEHRELWDLFAPTIRADLRISETWRTPPLAAPLPVPLSVFGGARDQVAPPHRLDGWSAVSERFLGLHLFDGGHFYFKDRLPEVAARIRQDVRRAEALTGAAPAVAAG</sequence>
<dbReference type="PANTHER" id="PTHR11487">
    <property type="entry name" value="THIOESTERASE"/>
    <property type="match status" value="1"/>
</dbReference>
<reference evidence="3" key="1">
    <citation type="submission" date="2024-06" db="EMBL/GenBank/DDBJ databases">
        <title>Streptomyces sp. strain HUAS MG91 genome sequences.</title>
        <authorList>
            <person name="Mo P."/>
        </authorList>
    </citation>
    <scope>NUCLEOTIDE SEQUENCE</scope>
    <source>
        <strain evidence="3">HUAS MG91</strain>
        <plasmid evidence="3">punmamed1</plasmid>
    </source>
</reference>
<geneLocation type="plasmid" evidence="3">
    <name>punmamed1</name>
</geneLocation>
<evidence type="ECO:0000256" key="1">
    <source>
        <dbReference type="ARBA" id="ARBA00007169"/>
    </source>
</evidence>
<protein>
    <submittedName>
        <fullName evidence="3">Alpha/beta fold hydrolase</fullName>
    </submittedName>
</protein>
<organism evidence="3">
    <name type="scientific">Streptomyces tabacisoli</name>
    <dbReference type="NCBI Taxonomy" id="3156398"/>
    <lineage>
        <taxon>Bacteria</taxon>
        <taxon>Bacillati</taxon>
        <taxon>Actinomycetota</taxon>
        <taxon>Actinomycetes</taxon>
        <taxon>Kitasatosporales</taxon>
        <taxon>Streptomycetaceae</taxon>
        <taxon>Streptomyces</taxon>
    </lineage>
</organism>
<dbReference type="KEGG" id="stac:ABII15_38680"/>
<keyword evidence="3" id="KW-0378">Hydrolase</keyword>
<name>A0AAU8J4V8_9ACTN</name>
<evidence type="ECO:0000259" key="2">
    <source>
        <dbReference type="Pfam" id="PF00975"/>
    </source>
</evidence>
<dbReference type="PANTHER" id="PTHR11487:SF0">
    <property type="entry name" value="S-ACYL FATTY ACID SYNTHASE THIOESTERASE, MEDIUM CHAIN"/>
    <property type="match status" value="1"/>
</dbReference>
<dbReference type="Pfam" id="PF00975">
    <property type="entry name" value="Thioesterase"/>
    <property type="match status" value="1"/>
</dbReference>
<evidence type="ECO:0000313" key="3">
    <source>
        <dbReference type="EMBL" id="XCJ75959.1"/>
    </source>
</evidence>
<dbReference type="InterPro" id="IPR001031">
    <property type="entry name" value="Thioesterase"/>
</dbReference>
<feature type="domain" description="Thioesterase" evidence="2">
    <location>
        <begin position="10"/>
        <end position="234"/>
    </location>
</feature>
<dbReference type="EMBL" id="CP159535">
    <property type="protein sequence ID" value="XCJ75959.1"/>
    <property type="molecule type" value="Genomic_DNA"/>
</dbReference>
<comment type="similarity">
    <text evidence="1">Belongs to the thioesterase family.</text>
</comment>
<dbReference type="InterPro" id="IPR029058">
    <property type="entry name" value="AB_hydrolase_fold"/>
</dbReference>
<dbReference type="GO" id="GO:0008610">
    <property type="term" value="P:lipid biosynthetic process"/>
    <property type="evidence" value="ECO:0007669"/>
    <property type="project" value="TreeGrafter"/>
</dbReference>
<dbReference type="InterPro" id="IPR012223">
    <property type="entry name" value="TEII"/>
</dbReference>
<dbReference type="AlphaFoldDB" id="A0AAU8J4V8"/>
<gene>
    <name evidence="3" type="ORF">ABII15_38680</name>
</gene>
<dbReference type="RefSeq" id="WP_353947370.1">
    <property type="nucleotide sequence ID" value="NZ_CP159535.1"/>
</dbReference>
<dbReference type="GO" id="GO:0016787">
    <property type="term" value="F:hydrolase activity"/>
    <property type="evidence" value="ECO:0007669"/>
    <property type="project" value="UniProtKB-KW"/>
</dbReference>